<reference evidence="2 3" key="1">
    <citation type="journal article" date="2024" name="Plant Biotechnol. J.">
        <title>Dendrobium thyrsiflorum genome and its molecular insights into genes involved in important horticultural traits.</title>
        <authorList>
            <person name="Chen B."/>
            <person name="Wang J.Y."/>
            <person name="Zheng P.J."/>
            <person name="Li K.L."/>
            <person name="Liang Y.M."/>
            <person name="Chen X.F."/>
            <person name="Zhang C."/>
            <person name="Zhao X."/>
            <person name="He X."/>
            <person name="Zhang G.Q."/>
            <person name="Liu Z.J."/>
            <person name="Xu Q."/>
        </authorList>
    </citation>
    <scope>NUCLEOTIDE SEQUENCE [LARGE SCALE GENOMIC DNA]</scope>
    <source>
        <strain evidence="2">GZMU011</strain>
    </source>
</reference>
<dbReference type="AlphaFoldDB" id="A0ABD0VW44"/>
<protein>
    <submittedName>
        <fullName evidence="2">Uncharacterized protein</fullName>
    </submittedName>
</protein>
<evidence type="ECO:0000313" key="3">
    <source>
        <dbReference type="Proteomes" id="UP001552299"/>
    </source>
</evidence>
<dbReference type="InterPro" id="IPR037766">
    <property type="entry name" value="FHY1"/>
</dbReference>
<dbReference type="PANTHER" id="PTHR37723:SF1">
    <property type="entry name" value="PROTEIN FAR-RED-ELONGATED HYPOCOTYL 1-LIKE"/>
    <property type="match status" value="1"/>
</dbReference>
<name>A0ABD0VW44_DENTH</name>
<evidence type="ECO:0000256" key="1">
    <source>
        <dbReference type="SAM" id="MobiDB-lite"/>
    </source>
</evidence>
<proteinExistence type="predicted"/>
<evidence type="ECO:0000313" key="2">
    <source>
        <dbReference type="EMBL" id="KAL0929190.1"/>
    </source>
</evidence>
<organism evidence="2 3">
    <name type="scientific">Dendrobium thyrsiflorum</name>
    <name type="common">Pinecone-like raceme dendrobium</name>
    <name type="synonym">Orchid</name>
    <dbReference type="NCBI Taxonomy" id="117978"/>
    <lineage>
        <taxon>Eukaryota</taxon>
        <taxon>Viridiplantae</taxon>
        <taxon>Streptophyta</taxon>
        <taxon>Embryophyta</taxon>
        <taxon>Tracheophyta</taxon>
        <taxon>Spermatophyta</taxon>
        <taxon>Magnoliopsida</taxon>
        <taxon>Liliopsida</taxon>
        <taxon>Asparagales</taxon>
        <taxon>Orchidaceae</taxon>
        <taxon>Epidendroideae</taxon>
        <taxon>Malaxideae</taxon>
        <taxon>Dendrobiinae</taxon>
        <taxon>Dendrobium</taxon>
    </lineage>
</organism>
<accession>A0ABD0VW44</accession>
<feature type="region of interest" description="Disordered" evidence="1">
    <location>
        <begin position="53"/>
        <end position="101"/>
    </location>
</feature>
<sequence>MAGRKVEVLEGELGQLKTDFEEKISDFQNQFSSIHEKMDGRFAALEDLMKKMIDDKQKPASSETIGGHGRGGDPNPSRGRENPEVEVLEGDDGMPPLEPLSREELSRGYDRQEAEYVGRREEFYRRGAGFERIQRRGADFERGRADFHSRGADFERIQRRGADFEGRREEIHRRGADFEGNQRRGDDFEGRRGEKRLISSISYQNPMMELTMVPMFGRGYSLLNKLVLSQTSTIFFDRILKERIFSSSDGINSVDLNKKRKLQCESGSLDMSSPRQRFRVGTNIFGQGLVIRGGFPEEPIVRKIQNEPQESAKDSNSFIGAYDNSMLSDGKDSSENSITSTIHQNRTSTSLNSYSNEVFKTQLYSLESRGVEELNNVVSADMEDTLQFDPGYKVMEDMHSGFGLDHAILDLVSEADVETETMVLYSNDAAPHSFRFASGRWNLGEGAPLGGARRPTIDQEFEQYFASLLL</sequence>
<keyword evidence="3" id="KW-1185">Reference proteome</keyword>
<dbReference type="Proteomes" id="UP001552299">
    <property type="component" value="Unassembled WGS sequence"/>
</dbReference>
<gene>
    <name evidence="2" type="ORF">M5K25_001134</name>
</gene>
<comment type="caution">
    <text evidence="2">The sequence shown here is derived from an EMBL/GenBank/DDBJ whole genome shotgun (WGS) entry which is preliminary data.</text>
</comment>
<dbReference type="EMBL" id="JANQDX010000001">
    <property type="protein sequence ID" value="KAL0929190.1"/>
    <property type="molecule type" value="Genomic_DNA"/>
</dbReference>
<dbReference type="PANTHER" id="PTHR37723">
    <property type="entry name" value="PROTEIN FAR-RED ELONGATED HYPOCOTYL 1"/>
    <property type="match status" value="1"/>
</dbReference>